<dbReference type="PIRSF" id="PIRSF003128">
    <property type="entry name" value="RecN"/>
    <property type="match status" value="1"/>
</dbReference>
<dbReference type="InterPro" id="IPR027417">
    <property type="entry name" value="P-loop_NTPase"/>
</dbReference>
<proteinExistence type="inferred from homology"/>
<keyword evidence="5 9" id="KW-0227">DNA damage</keyword>
<dbReference type="GO" id="GO:0005524">
    <property type="term" value="F:ATP binding"/>
    <property type="evidence" value="ECO:0007669"/>
    <property type="project" value="UniProtKB-KW"/>
</dbReference>
<evidence type="ECO:0000256" key="3">
    <source>
        <dbReference type="ARBA" id="ARBA00021315"/>
    </source>
</evidence>
<dbReference type="FunFam" id="3.40.50.300:FF:000356">
    <property type="entry name" value="DNA repair protein RecN"/>
    <property type="match status" value="1"/>
</dbReference>
<dbReference type="PANTHER" id="PTHR11059">
    <property type="entry name" value="DNA REPAIR PROTEIN RECN"/>
    <property type="match status" value="1"/>
</dbReference>
<name>A0A173YBZ2_9FIRM</name>
<comment type="function">
    <text evidence="1 9">May be involved in recombinational repair of damaged DNA.</text>
</comment>
<evidence type="ECO:0000256" key="8">
    <source>
        <dbReference type="ARBA" id="ARBA00033408"/>
    </source>
</evidence>
<keyword evidence="10" id="KW-0175">Coiled coil</keyword>
<dbReference type="Gene3D" id="3.40.50.300">
    <property type="entry name" value="P-loop containing nucleotide triphosphate hydrolases"/>
    <property type="match status" value="2"/>
</dbReference>
<keyword evidence="4" id="KW-0547">Nucleotide-binding</keyword>
<feature type="domain" description="RecF/RecN/SMC N-terminal" evidence="11">
    <location>
        <begin position="2"/>
        <end position="514"/>
    </location>
</feature>
<feature type="coiled-coil region" evidence="10">
    <location>
        <begin position="348"/>
        <end position="375"/>
    </location>
</feature>
<reference evidence="12 13" key="1">
    <citation type="submission" date="2018-08" db="EMBL/GenBank/DDBJ databases">
        <title>A genome reference for cultivated species of the human gut microbiota.</title>
        <authorList>
            <person name="Zou Y."/>
            <person name="Xue W."/>
            <person name="Luo G."/>
        </authorList>
    </citation>
    <scope>NUCLEOTIDE SEQUENCE [LARGE SCALE GENOMIC DNA]</scope>
    <source>
        <strain evidence="12 13">AF22-12AC</strain>
    </source>
</reference>
<comment type="similarity">
    <text evidence="2 9">Belongs to the RecN family.</text>
</comment>
<evidence type="ECO:0000256" key="10">
    <source>
        <dbReference type="SAM" id="Coils"/>
    </source>
</evidence>
<dbReference type="Pfam" id="PF02463">
    <property type="entry name" value="SMC_N"/>
    <property type="match status" value="1"/>
</dbReference>
<keyword evidence="7 9" id="KW-0234">DNA repair</keyword>
<evidence type="ECO:0000256" key="7">
    <source>
        <dbReference type="ARBA" id="ARBA00023204"/>
    </source>
</evidence>
<evidence type="ECO:0000256" key="5">
    <source>
        <dbReference type="ARBA" id="ARBA00022763"/>
    </source>
</evidence>
<gene>
    <name evidence="12" type="primary">recN</name>
    <name evidence="12" type="ORF">DWX93_00325</name>
</gene>
<dbReference type="GO" id="GO:0009432">
    <property type="term" value="P:SOS response"/>
    <property type="evidence" value="ECO:0007669"/>
    <property type="project" value="TreeGrafter"/>
</dbReference>
<keyword evidence="6" id="KW-0067">ATP-binding</keyword>
<evidence type="ECO:0000256" key="2">
    <source>
        <dbReference type="ARBA" id="ARBA00009441"/>
    </source>
</evidence>
<dbReference type="GO" id="GO:0006310">
    <property type="term" value="P:DNA recombination"/>
    <property type="evidence" value="ECO:0007669"/>
    <property type="project" value="InterPro"/>
</dbReference>
<dbReference type="Proteomes" id="UP000266172">
    <property type="component" value="Unassembled WGS sequence"/>
</dbReference>
<evidence type="ECO:0000313" key="12">
    <source>
        <dbReference type="EMBL" id="RGS41825.1"/>
    </source>
</evidence>
<evidence type="ECO:0000256" key="9">
    <source>
        <dbReference type="PIRNR" id="PIRNR003128"/>
    </source>
</evidence>
<evidence type="ECO:0000256" key="1">
    <source>
        <dbReference type="ARBA" id="ARBA00003618"/>
    </source>
</evidence>
<dbReference type="CDD" id="cd03241">
    <property type="entry name" value="ABC_RecN"/>
    <property type="match status" value="2"/>
</dbReference>
<evidence type="ECO:0000256" key="6">
    <source>
        <dbReference type="ARBA" id="ARBA00022840"/>
    </source>
</evidence>
<evidence type="ECO:0000256" key="4">
    <source>
        <dbReference type="ARBA" id="ARBA00022741"/>
    </source>
</evidence>
<protein>
    <recommendedName>
        <fullName evidence="3 9">DNA repair protein RecN</fullName>
    </recommendedName>
    <alternativeName>
        <fullName evidence="8 9">Recombination protein N</fullName>
    </alternativeName>
</protein>
<accession>A0A173YBZ2</accession>
<comment type="caution">
    <text evidence="12">The sequence shown here is derived from an EMBL/GenBank/DDBJ whole genome shotgun (WGS) entry which is preliminary data.</text>
</comment>
<dbReference type="EMBL" id="QRVL01000001">
    <property type="protein sequence ID" value="RGS41825.1"/>
    <property type="molecule type" value="Genomic_DNA"/>
</dbReference>
<dbReference type="GO" id="GO:0006281">
    <property type="term" value="P:DNA repair"/>
    <property type="evidence" value="ECO:0007669"/>
    <property type="project" value="UniProtKB-KW"/>
</dbReference>
<evidence type="ECO:0000259" key="11">
    <source>
        <dbReference type="Pfam" id="PF02463"/>
    </source>
</evidence>
<dbReference type="PANTHER" id="PTHR11059:SF0">
    <property type="entry name" value="DNA REPAIR PROTEIN RECN"/>
    <property type="match status" value="1"/>
</dbReference>
<dbReference type="NCBIfam" id="TIGR00634">
    <property type="entry name" value="recN"/>
    <property type="match status" value="1"/>
</dbReference>
<dbReference type="RefSeq" id="WP_055230031.1">
    <property type="nucleotide sequence ID" value="NZ_CAUBGO010000011.1"/>
</dbReference>
<organism evidence="12 13">
    <name type="scientific">Roseburia hominis</name>
    <dbReference type="NCBI Taxonomy" id="301301"/>
    <lineage>
        <taxon>Bacteria</taxon>
        <taxon>Bacillati</taxon>
        <taxon>Bacillota</taxon>
        <taxon>Clostridia</taxon>
        <taxon>Lachnospirales</taxon>
        <taxon>Lachnospiraceae</taxon>
        <taxon>Roseburia</taxon>
    </lineage>
</organism>
<evidence type="ECO:0000313" key="13">
    <source>
        <dbReference type="Proteomes" id="UP000266172"/>
    </source>
</evidence>
<dbReference type="InterPro" id="IPR003395">
    <property type="entry name" value="RecF/RecN/SMC_N"/>
</dbReference>
<dbReference type="SUPFAM" id="SSF52540">
    <property type="entry name" value="P-loop containing nucleoside triphosphate hydrolases"/>
    <property type="match status" value="1"/>
</dbReference>
<dbReference type="GO" id="GO:0043590">
    <property type="term" value="C:bacterial nucleoid"/>
    <property type="evidence" value="ECO:0007669"/>
    <property type="project" value="TreeGrafter"/>
</dbReference>
<dbReference type="InterPro" id="IPR004604">
    <property type="entry name" value="DNA_recomb/repair_RecN"/>
</dbReference>
<dbReference type="AlphaFoldDB" id="A0A173YBZ2"/>
<sequence>MLQSLHVKNLALIDEAEVDFTRGLNILSGETGAGKSIIIGSINLALGEKVQKEMLREDPQTGEFAPALVELVFTVENGQERQKLEALEVYPEDDQVILSRRIVGGRGTARVNGQSMPASAVREIAAILIDIHGQHEHQSLLSKRRHLEILDAYVGETLTEKKKALAETYRSYKKLVEEEKNAGIDGAEREREISFLEYEIREIEEAGLREGEDEELENEYRRFSNGQKIVNAVNGAYSNTGGESDCASELTGRAVRELSSVSGYDEKLAELERELLEIDGLLSDFNRELADYVENMEYDEETFYQVEKRLDEVNHLKSKYGSTIPDVLLALEEKQERLMQLKDYDTYLAGLKEEIARTKKVLEKQSSEVSAMRKEAAERLTAAVTQALLDLNFLDVRFTMNFERMAEYTANGFDDAEFLISTNPGEPLKPLGKVASGGELSRIMLAIKTVLADEDAVETLIFDEIDSGISGRTAQMVSEKMNVLGRSHQIICITHLPQIAAMADSHYLIRKSVQNQTTVSTIRRLSEEESIQELSRMLGGVEITETVKESAREMRALAKSKKSGFEK</sequence>